<reference evidence="1" key="1">
    <citation type="submission" date="2023-06" db="EMBL/GenBank/DDBJ databases">
        <authorList>
            <consortium name="Lawrence Berkeley National Laboratory"/>
            <person name="Ahrendt S."/>
            <person name="Sahu N."/>
            <person name="Indic B."/>
            <person name="Wong-Bajracharya J."/>
            <person name="Merenyi Z."/>
            <person name="Ke H.-M."/>
            <person name="Monk M."/>
            <person name="Kocsube S."/>
            <person name="Drula E."/>
            <person name="Lipzen A."/>
            <person name="Balint B."/>
            <person name="Henrissat B."/>
            <person name="Andreopoulos B."/>
            <person name="Martin F.M."/>
            <person name="Harder C.B."/>
            <person name="Rigling D."/>
            <person name="Ford K.L."/>
            <person name="Foster G.D."/>
            <person name="Pangilinan J."/>
            <person name="Papanicolaou A."/>
            <person name="Barry K."/>
            <person name="LaButti K."/>
            <person name="Viragh M."/>
            <person name="Koriabine M."/>
            <person name="Yan M."/>
            <person name="Riley R."/>
            <person name="Champramary S."/>
            <person name="Plett K.L."/>
            <person name="Tsai I.J."/>
            <person name="Slot J."/>
            <person name="Sipos G."/>
            <person name="Plett J."/>
            <person name="Nagy L.G."/>
            <person name="Grigoriev I.V."/>
        </authorList>
    </citation>
    <scope>NUCLEOTIDE SEQUENCE</scope>
    <source>
        <strain evidence="1">FPL87.14</strain>
    </source>
</reference>
<name>A0AA39MDY6_9AGAR</name>
<evidence type="ECO:0000313" key="1">
    <source>
        <dbReference type="EMBL" id="KAK0429995.1"/>
    </source>
</evidence>
<evidence type="ECO:0000313" key="2">
    <source>
        <dbReference type="Proteomes" id="UP001175226"/>
    </source>
</evidence>
<protein>
    <submittedName>
        <fullName evidence="1">Uncharacterized protein</fullName>
    </submittedName>
</protein>
<sequence>MIGTGPALYPPQSFPIHPIGIDGRPNGRAERYADIPADLWLEVSRNINIMVIHRPHQIVRTEIGPEHRYRLPAYNIDDLLDVRVGKLVIYSFSPLPLNAVVRLSIIKSWSFSAVYPDVPIKSSESGQSIEWNINTREDYTMTDLETGARISYLVWEAETNAGLPPSPPSSPRLGPSYSDSIFPFDLLLAELTDNNSVVLPTSKTALYLDRTLAALGLHVEARTSFITYWLPSILKHDFVALRFLPQASYKHAAPLDIEPKPDVITRVFMLFKRVCDDELDEWAGAVSRASENVEFWKGVVGAEYDRMRDEALFRVLEWGGLEVKN</sequence>
<dbReference type="AlphaFoldDB" id="A0AA39MDY6"/>
<keyword evidence="2" id="KW-1185">Reference proteome</keyword>
<accession>A0AA39MDY6</accession>
<gene>
    <name evidence="1" type="ORF">EV421DRAFT_1939495</name>
</gene>
<dbReference type="EMBL" id="JAUEPT010000181">
    <property type="protein sequence ID" value="KAK0429995.1"/>
    <property type="molecule type" value="Genomic_DNA"/>
</dbReference>
<proteinExistence type="predicted"/>
<organism evidence="1 2">
    <name type="scientific">Armillaria borealis</name>
    <dbReference type="NCBI Taxonomy" id="47425"/>
    <lineage>
        <taxon>Eukaryota</taxon>
        <taxon>Fungi</taxon>
        <taxon>Dikarya</taxon>
        <taxon>Basidiomycota</taxon>
        <taxon>Agaricomycotina</taxon>
        <taxon>Agaricomycetes</taxon>
        <taxon>Agaricomycetidae</taxon>
        <taxon>Agaricales</taxon>
        <taxon>Marasmiineae</taxon>
        <taxon>Physalacriaceae</taxon>
        <taxon>Armillaria</taxon>
    </lineage>
</organism>
<dbReference type="Proteomes" id="UP001175226">
    <property type="component" value="Unassembled WGS sequence"/>
</dbReference>
<comment type="caution">
    <text evidence="1">The sequence shown here is derived from an EMBL/GenBank/DDBJ whole genome shotgun (WGS) entry which is preliminary data.</text>
</comment>